<organism evidence="1 2">
    <name type="scientific">Methylomirabilis oxygeniifera</name>
    <dbReference type="NCBI Taxonomy" id="671143"/>
    <lineage>
        <taxon>Bacteria</taxon>
        <taxon>Candidatus Methylomirabilota</taxon>
        <taxon>Candidatus Methylomirabilia</taxon>
        <taxon>Candidatus Methylomirabilales</taxon>
        <taxon>Candidatus Methylomirabilaceae</taxon>
        <taxon>Candidatus Methylomirabilis</taxon>
    </lineage>
</organism>
<name>D5MJ76_METO1</name>
<gene>
    <name evidence="1" type="ORF">DAMO_0353</name>
</gene>
<dbReference type="EMBL" id="FP565575">
    <property type="protein sequence ID" value="CBE67441.1"/>
    <property type="molecule type" value="Genomic_DNA"/>
</dbReference>
<reference evidence="1 2" key="1">
    <citation type="journal article" date="2010" name="Nature">
        <title>Nitrite-driven anaerobic methane oxidation by oxygenic bacteria.</title>
        <authorList>
            <person name="Ettwig K.F."/>
            <person name="Butler M.K."/>
            <person name="Le Paslier D."/>
            <person name="Pelletier E."/>
            <person name="Mangenot S."/>
            <person name="Kuypers M.M.M."/>
            <person name="Schreiber F."/>
            <person name="Dutilh B.E."/>
            <person name="Zedelius J."/>
            <person name="de Beer D."/>
            <person name="Gloerich J."/>
            <person name="Wessels H.J.C.T."/>
            <person name="van Allen T."/>
            <person name="Luesken F."/>
            <person name="Wu M."/>
            <person name="van de Pas-Schoonen K.T."/>
            <person name="Op den Camp H.J.M."/>
            <person name="Janssen-Megens E.M."/>
            <person name="Francoijs K-J."/>
            <person name="Stunnenberg H."/>
            <person name="Weissenbach J."/>
            <person name="Jetten M.S.M."/>
            <person name="Strous M."/>
        </authorList>
    </citation>
    <scope>NUCLEOTIDE SEQUENCE [LARGE SCALE GENOMIC DNA]</scope>
</reference>
<dbReference type="AlphaFoldDB" id="D5MJ76"/>
<dbReference type="STRING" id="671143.DAMO_0353"/>
<protein>
    <submittedName>
        <fullName evidence="1">Uncharacterized protein</fullName>
    </submittedName>
</protein>
<proteinExistence type="predicted"/>
<dbReference type="HOGENOM" id="CLU_3326075_0_0_0"/>
<accession>D5MJ76</accession>
<sequence>MIHILFALDREGDTVRVITVYRPDPAEWDADFLRRKKP</sequence>
<dbReference type="Proteomes" id="UP000006898">
    <property type="component" value="Chromosome"/>
</dbReference>
<evidence type="ECO:0000313" key="1">
    <source>
        <dbReference type="EMBL" id="CBE67441.1"/>
    </source>
</evidence>
<evidence type="ECO:0000313" key="2">
    <source>
        <dbReference type="Proteomes" id="UP000006898"/>
    </source>
</evidence>
<dbReference type="KEGG" id="mox:DAMO_0353"/>